<dbReference type="InterPro" id="IPR008902">
    <property type="entry name" value="Rhamnosid_concanavalin"/>
</dbReference>
<dbReference type="EnsemblFungi" id="EJT80215">
    <property type="protein sequence ID" value="EJT80215"/>
    <property type="gene ID" value="GGTG_00218"/>
</dbReference>
<feature type="domain" description="Alpha-L-rhamnosidase C-terminal" evidence="7">
    <location>
        <begin position="822"/>
        <end position="900"/>
    </location>
</feature>
<dbReference type="Pfam" id="PF25788">
    <property type="entry name" value="Ig_Rha78A_N"/>
    <property type="match status" value="1"/>
</dbReference>
<accession>J3NG25</accession>
<sequence>MPDPSPVAVVDVRFEHHRPGDARGVDETAPRLSWRFANAPTGFCQEEYEIQLSRTTLADGITTELGSVRVESPESQLVPWPLKPDGTAVAGSRQTISARVRARPKGRASEWTAWSEPSWFETGLLSRDEWATASLISAPWAGNDPATPLPEDLFRKTFTLGSPEAAATIKSARLYITSQGVYEAEINGRRVGDYVLAPGWQVYYDALAYQTYDVTEHLQAGANCIGVRVAEGWFKGRLGFGGGKRNVYGDRTALLAQLEVTMADGSTVTVATDKTWLTTRGPARLAEIYNGEKYDATAEIDGWSSAADLKTEGWASVDVLPPLPDSVHLRRGSSEPVRRLQTIKPVAKITTPSGKTVLDFGQNLVGFLRVGLRGSRGHSILLSHAEVLEKGELGTRPLRGAEQQDRYTMRGDEAGETYEPRLTFHGFRYAQVDDWPAESGDLEASIEAIVCHTDMEPRGSFACSDDRLCRLFENTRWSMRGNFLSIPTDCPQREERLGWTGDLAVFAPTANFLYGSFGMLRDWLAGVRADQKNYKGVPPLVSPDIWRNGEHPKEFGRGLPWAIWNDVVVLAPWAMWEATGDIRILEEQYISIKDWLAVIPRDNESTHLWDRDRQQLGDWLDPESPPDNPAKAQTDAVLVANAFLIHSLDYTAKIAALLGRDADADAYRAEAQSARAEFAAKYYVAANGRMTSDAQTAYALAVCFDLLPKAEEPRLAARLAELVRRNGFRVGTGFAGTPFVCEALARRQQQGDKGGHADVALSMLLCDRNPSWLYPVSMGATTIWERWDSMLEDGSINPGEMTSFNHYAYGAVVAFMVERLAGLRRLEPGWRRARAEPVLLFAGPGAVSWARAEHLTPYGKVACAWRLEGEAEAGLTLAVDVVVPPTTEMEVALPGESGETDVKLVGSGEWSFRVPFKPQFKWPVGSE</sequence>
<evidence type="ECO:0000259" key="4">
    <source>
        <dbReference type="Pfam" id="PF05592"/>
    </source>
</evidence>
<reference evidence="10" key="1">
    <citation type="submission" date="2010-07" db="EMBL/GenBank/DDBJ databases">
        <title>The genome sequence of Gaeumannomyces graminis var. tritici strain R3-111a-1.</title>
        <authorList>
            <consortium name="The Broad Institute Genome Sequencing Platform"/>
            <person name="Ma L.-J."/>
            <person name="Dead R."/>
            <person name="Young S."/>
            <person name="Zeng Q."/>
            <person name="Koehrsen M."/>
            <person name="Alvarado L."/>
            <person name="Berlin A."/>
            <person name="Chapman S.B."/>
            <person name="Chen Z."/>
            <person name="Freedman E."/>
            <person name="Gellesch M."/>
            <person name="Goldberg J."/>
            <person name="Griggs A."/>
            <person name="Gujja S."/>
            <person name="Heilman E.R."/>
            <person name="Heiman D."/>
            <person name="Hepburn T."/>
            <person name="Howarth C."/>
            <person name="Jen D."/>
            <person name="Larson L."/>
            <person name="Mehta T."/>
            <person name="Neiman D."/>
            <person name="Pearson M."/>
            <person name="Roberts A."/>
            <person name="Saif S."/>
            <person name="Shea T."/>
            <person name="Shenoy N."/>
            <person name="Sisk P."/>
            <person name="Stolte C."/>
            <person name="Sykes S."/>
            <person name="Walk T."/>
            <person name="White J."/>
            <person name="Yandava C."/>
            <person name="Haas B."/>
            <person name="Nusbaum C."/>
            <person name="Birren B."/>
        </authorList>
    </citation>
    <scope>NUCLEOTIDE SEQUENCE [LARGE SCALE GENOMIC DNA]</scope>
    <source>
        <strain evidence="10">R3-111a-1</strain>
    </source>
</reference>
<dbReference type="InterPro" id="IPR016007">
    <property type="entry name" value="Alpha_rhamnosid"/>
</dbReference>
<name>J3NG25_GAET3</name>
<protein>
    <recommendedName>
        <fullName evidence="2">alpha-L-rhamnosidase</fullName>
        <ecNumber evidence="2">3.2.1.40</ecNumber>
    </recommendedName>
</protein>
<dbReference type="InterPro" id="IPR008928">
    <property type="entry name" value="6-hairpin_glycosidase_sf"/>
</dbReference>
<dbReference type="Proteomes" id="UP000006039">
    <property type="component" value="Unassembled WGS sequence"/>
</dbReference>
<reference evidence="8" key="3">
    <citation type="submission" date="2010-09" db="EMBL/GenBank/DDBJ databases">
        <title>Annotation of Gaeumannomyces graminis var. tritici R3-111a-1.</title>
        <authorList>
            <consortium name="The Broad Institute Genome Sequencing Platform"/>
            <person name="Ma L.-J."/>
            <person name="Dead R."/>
            <person name="Young S.K."/>
            <person name="Zeng Q."/>
            <person name="Gargeya S."/>
            <person name="Fitzgerald M."/>
            <person name="Haas B."/>
            <person name="Abouelleil A."/>
            <person name="Alvarado L."/>
            <person name="Arachchi H.M."/>
            <person name="Berlin A."/>
            <person name="Brown A."/>
            <person name="Chapman S.B."/>
            <person name="Chen Z."/>
            <person name="Dunbar C."/>
            <person name="Freedman E."/>
            <person name="Gearin G."/>
            <person name="Gellesch M."/>
            <person name="Goldberg J."/>
            <person name="Griggs A."/>
            <person name="Gujja S."/>
            <person name="Heiman D."/>
            <person name="Howarth C."/>
            <person name="Larson L."/>
            <person name="Lui A."/>
            <person name="MacDonald P.J.P."/>
            <person name="Mehta T."/>
            <person name="Montmayeur A."/>
            <person name="Murphy C."/>
            <person name="Neiman D."/>
            <person name="Pearson M."/>
            <person name="Priest M."/>
            <person name="Roberts A."/>
            <person name="Saif S."/>
            <person name="Shea T."/>
            <person name="Shenoy N."/>
            <person name="Sisk P."/>
            <person name="Stolte C."/>
            <person name="Sykes S."/>
            <person name="Yandava C."/>
            <person name="Wortman J."/>
            <person name="Nusbaum C."/>
            <person name="Birren B."/>
        </authorList>
    </citation>
    <scope>NUCLEOTIDE SEQUENCE</scope>
    <source>
        <strain evidence="8">R3-111a-1</strain>
    </source>
</reference>
<dbReference type="InterPro" id="IPR013783">
    <property type="entry name" value="Ig-like_fold"/>
</dbReference>
<dbReference type="Gene3D" id="2.60.420.10">
    <property type="entry name" value="Maltose phosphorylase, domain 3"/>
    <property type="match status" value="1"/>
</dbReference>
<evidence type="ECO:0000256" key="3">
    <source>
        <dbReference type="ARBA" id="ARBA00022801"/>
    </source>
</evidence>
<dbReference type="Pfam" id="PF17390">
    <property type="entry name" value="Bac_rhamnosid_C"/>
    <property type="match status" value="1"/>
</dbReference>
<keyword evidence="10" id="KW-1185">Reference proteome</keyword>
<dbReference type="GO" id="GO:0005975">
    <property type="term" value="P:carbohydrate metabolic process"/>
    <property type="evidence" value="ECO:0007669"/>
    <property type="project" value="InterPro"/>
</dbReference>
<dbReference type="STRING" id="644352.J3NG25"/>
<evidence type="ECO:0000313" key="10">
    <source>
        <dbReference type="Proteomes" id="UP000006039"/>
    </source>
</evidence>
<dbReference type="SUPFAM" id="SSF49785">
    <property type="entry name" value="Galactose-binding domain-like"/>
    <property type="match status" value="1"/>
</dbReference>
<keyword evidence="3" id="KW-0378">Hydrolase</keyword>
<dbReference type="Pfam" id="PF17389">
    <property type="entry name" value="Bac_rhamnosid6H"/>
    <property type="match status" value="1"/>
</dbReference>
<dbReference type="InterPro" id="IPR008979">
    <property type="entry name" value="Galactose-bd-like_sf"/>
</dbReference>
<dbReference type="RefSeq" id="XP_009216224.1">
    <property type="nucleotide sequence ID" value="XM_009217960.1"/>
</dbReference>
<evidence type="ECO:0000313" key="8">
    <source>
        <dbReference type="EMBL" id="EJT80215.1"/>
    </source>
</evidence>
<dbReference type="InterPro" id="IPR013737">
    <property type="entry name" value="Bac_rhamnosid_N"/>
</dbReference>
<dbReference type="OrthoDB" id="10036721at2759"/>
<dbReference type="InterPro" id="IPR035396">
    <property type="entry name" value="Bac_rhamnosid6H"/>
</dbReference>
<reference evidence="9" key="5">
    <citation type="submission" date="2018-04" db="UniProtKB">
        <authorList>
            <consortium name="EnsemblFungi"/>
        </authorList>
    </citation>
    <scope>IDENTIFICATION</scope>
    <source>
        <strain evidence="9">R3-111a-1</strain>
    </source>
</reference>
<dbReference type="PANTHER" id="PTHR33307:SF6">
    <property type="entry name" value="ALPHA-RHAMNOSIDASE (EUROFUNG)-RELATED"/>
    <property type="match status" value="1"/>
</dbReference>
<dbReference type="VEuPathDB" id="FungiDB:GGTG_00218"/>
<dbReference type="InterPro" id="IPR035398">
    <property type="entry name" value="Bac_rhamnosid_C"/>
</dbReference>
<dbReference type="Pfam" id="PF05592">
    <property type="entry name" value="Bac_rhamnosid"/>
    <property type="match status" value="1"/>
</dbReference>
<reference evidence="9" key="4">
    <citation type="journal article" date="2015" name="G3 (Bethesda)">
        <title>Genome sequences of three phytopathogenic species of the Magnaporthaceae family of fungi.</title>
        <authorList>
            <person name="Okagaki L.H."/>
            <person name="Nunes C.C."/>
            <person name="Sailsbery J."/>
            <person name="Clay B."/>
            <person name="Brown D."/>
            <person name="John T."/>
            <person name="Oh Y."/>
            <person name="Young N."/>
            <person name="Fitzgerald M."/>
            <person name="Haas B.J."/>
            <person name="Zeng Q."/>
            <person name="Young S."/>
            <person name="Adiconis X."/>
            <person name="Fan L."/>
            <person name="Levin J.Z."/>
            <person name="Mitchell T.K."/>
            <person name="Okubara P.A."/>
            <person name="Farman M.L."/>
            <person name="Kohn L.M."/>
            <person name="Birren B."/>
            <person name="Ma L.-J."/>
            <person name="Dean R.A."/>
        </authorList>
    </citation>
    <scope>NUCLEOTIDE SEQUENCE</scope>
    <source>
        <strain evidence="9">R3-111a-1</strain>
    </source>
</reference>
<evidence type="ECO:0000259" key="5">
    <source>
        <dbReference type="Pfam" id="PF08531"/>
    </source>
</evidence>
<dbReference type="EC" id="3.2.1.40" evidence="2"/>
<feature type="domain" description="Alpha-L-rhamnosidase six-hairpin glycosidase" evidence="6">
    <location>
        <begin position="459"/>
        <end position="819"/>
    </location>
</feature>
<dbReference type="EMBL" id="GL385395">
    <property type="protein sequence ID" value="EJT80215.1"/>
    <property type="molecule type" value="Genomic_DNA"/>
</dbReference>
<evidence type="ECO:0000259" key="6">
    <source>
        <dbReference type="Pfam" id="PF17389"/>
    </source>
</evidence>
<proteinExistence type="predicted"/>
<dbReference type="PIRSF" id="PIRSF010631">
    <property type="entry name" value="A-rhamnsds"/>
    <property type="match status" value="1"/>
</dbReference>
<evidence type="ECO:0000256" key="1">
    <source>
        <dbReference type="ARBA" id="ARBA00001445"/>
    </source>
</evidence>
<organism evidence="8">
    <name type="scientific">Gaeumannomyces tritici (strain R3-111a-1)</name>
    <name type="common">Wheat and barley take-all root rot fungus</name>
    <name type="synonym">Gaeumannomyces graminis var. tritici</name>
    <dbReference type="NCBI Taxonomy" id="644352"/>
    <lineage>
        <taxon>Eukaryota</taxon>
        <taxon>Fungi</taxon>
        <taxon>Dikarya</taxon>
        <taxon>Ascomycota</taxon>
        <taxon>Pezizomycotina</taxon>
        <taxon>Sordariomycetes</taxon>
        <taxon>Sordariomycetidae</taxon>
        <taxon>Magnaporthales</taxon>
        <taxon>Magnaporthaceae</taxon>
        <taxon>Gaeumannomyces</taxon>
    </lineage>
</organism>
<feature type="domain" description="Bacterial alpha-L-rhamnosidase N-terminal" evidence="5">
    <location>
        <begin position="168"/>
        <end position="339"/>
    </location>
</feature>
<dbReference type="Gene3D" id="2.60.40.10">
    <property type="entry name" value="Immunoglobulins"/>
    <property type="match status" value="1"/>
</dbReference>
<dbReference type="SUPFAM" id="SSF48208">
    <property type="entry name" value="Six-hairpin glycosidases"/>
    <property type="match status" value="1"/>
</dbReference>
<dbReference type="eggNOG" id="ENOG502QXBB">
    <property type="taxonomic scope" value="Eukaryota"/>
</dbReference>
<dbReference type="GeneID" id="20340676"/>
<comment type="catalytic activity">
    <reaction evidence="1">
        <text>Hydrolysis of terminal non-reducing alpha-L-rhamnose residues in alpha-L-rhamnosides.</text>
        <dbReference type="EC" id="3.2.1.40"/>
    </reaction>
</comment>
<evidence type="ECO:0000259" key="7">
    <source>
        <dbReference type="Pfam" id="PF17390"/>
    </source>
</evidence>
<evidence type="ECO:0000256" key="2">
    <source>
        <dbReference type="ARBA" id="ARBA00012652"/>
    </source>
</evidence>
<evidence type="ECO:0000313" key="9">
    <source>
        <dbReference type="EnsemblFungi" id="EJT80215"/>
    </source>
</evidence>
<dbReference type="HOGENOM" id="CLU_002926_0_0_1"/>
<gene>
    <name evidence="9" type="primary">20340676</name>
    <name evidence="8" type="ORF">GGTG_00218</name>
</gene>
<dbReference type="GO" id="GO:0030596">
    <property type="term" value="F:alpha-L-rhamnosidase activity"/>
    <property type="evidence" value="ECO:0007669"/>
    <property type="project" value="UniProtKB-EC"/>
</dbReference>
<dbReference type="Gene3D" id="1.50.10.10">
    <property type="match status" value="1"/>
</dbReference>
<dbReference type="AlphaFoldDB" id="J3NG25"/>
<dbReference type="Gene3D" id="2.60.120.260">
    <property type="entry name" value="Galactose-binding domain-like"/>
    <property type="match status" value="2"/>
</dbReference>
<dbReference type="InterPro" id="IPR012341">
    <property type="entry name" value="6hp_glycosidase-like_sf"/>
</dbReference>
<reference evidence="8" key="2">
    <citation type="submission" date="2010-07" db="EMBL/GenBank/DDBJ databases">
        <authorList>
            <consortium name="The Broad Institute Genome Sequencing Platform"/>
            <consortium name="Broad Institute Genome Sequencing Center for Infectious Disease"/>
            <person name="Ma L.-J."/>
            <person name="Dead R."/>
            <person name="Young S."/>
            <person name="Zeng Q."/>
            <person name="Koehrsen M."/>
            <person name="Alvarado L."/>
            <person name="Berlin A."/>
            <person name="Chapman S.B."/>
            <person name="Chen Z."/>
            <person name="Freedman E."/>
            <person name="Gellesch M."/>
            <person name="Goldberg J."/>
            <person name="Griggs A."/>
            <person name="Gujja S."/>
            <person name="Heilman E.R."/>
            <person name="Heiman D."/>
            <person name="Hepburn T."/>
            <person name="Howarth C."/>
            <person name="Jen D."/>
            <person name="Larson L."/>
            <person name="Mehta T."/>
            <person name="Neiman D."/>
            <person name="Pearson M."/>
            <person name="Roberts A."/>
            <person name="Saif S."/>
            <person name="Shea T."/>
            <person name="Shenoy N."/>
            <person name="Sisk P."/>
            <person name="Stolte C."/>
            <person name="Sykes S."/>
            <person name="Walk T."/>
            <person name="White J."/>
            <person name="Yandava C."/>
            <person name="Haas B."/>
            <person name="Nusbaum C."/>
            <person name="Birren B."/>
        </authorList>
    </citation>
    <scope>NUCLEOTIDE SEQUENCE</scope>
    <source>
        <strain evidence="8">R3-111a-1</strain>
    </source>
</reference>
<dbReference type="Pfam" id="PF08531">
    <property type="entry name" value="Bac_rhamnosid_N"/>
    <property type="match status" value="1"/>
</dbReference>
<dbReference type="PANTHER" id="PTHR33307">
    <property type="entry name" value="ALPHA-RHAMNOSIDASE (EUROFUNG)"/>
    <property type="match status" value="1"/>
</dbReference>
<feature type="domain" description="Alpha-L-rhamnosidase concanavalin-like" evidence="4">
    <location>
        <begin position="350"/>
        <end position="451"/>
    </location>
</feature>